<keyword evidence="1" id="KW-1133">Transmembrane helix</keyword>
<sequence length="42" mass="5280">MRIFYCFNNIIYHNYIHMPIFCQLIFYFLDISTIIRLLFCLI</sequence>
<reference evidence="2 3" key="2">
    <citation type="submission" date="2007-09" db="EMBL/GenBank/DDBJ databases">
        <title>Draft genome sequence of Clostridium bolteae (ATCC BAA-613).</title>
        <authorList>
            <person name="Sudarsanam P."/>
            <person name="Ley R."/>
            <person name="Guruge J."/>
            <person name="Turnbaugh P.J."/>
            <person name="Mahowald M."/>
            <person name="Liep D."/>
            <person name="Gordon J."/>
        </authorList>
    </citation>
    <scope>NUCLEOTIDE SEQUENCE [LARGE SCALE GENOMIC DNA]</scope>
    <source>
        <strain evidence="3">ATCC BAA-613 / DSM 15670 / CCUG 46953 / JCM 12243 / WAL 16351</strain>
    </source>
</reference>
<dbReference type="PaxDb" id="411902-CLOBOL_05312"/>
<evidence type="ECO:0000313" key="3">
    <source>
        <dbReference type="Proteomes" id="UP000005396"/>
    </source>
</evidence>
<keyword evidence="1" id="KW-0812">Transmembrane</keyword>
<accession>A8RZ37</accession>
<evidence type="ECO:0000313" key="2">
    <source>
        <dbReference type="EMBL" id="EDP14769.1"/>
    </source>
</evidence>
<protein>
    <submittedName>
        <fullName evidence="2">Uncharacterized protein</fullName>
    </submittedName>
</protein>
<evidence type="ECO:0000256" key="1">
    <source>
        <dbReference type="SAM" id="Phobius"/>
    </source>
</evidence>
<gene>
    <name evidence="2" type="ORF">CLOBOL_05312</name>
</gene>
<name>A8RZ37_ENTBW</name>
<dbReference type="HOGENOM" id="CLU_3249451_0_0_9"/>
<comment type="caution">
    <text evidence="2">The sequence shown here is derived from an EMBL/GenBank/DDBJ whole genome shotgun (WGS) entry which is preliminary data.</text>
</comment>
<feature type="transmembrane region" description="Helical" evidence="1">
    <location>
        <begin position="15"/>
        <end position="39"/>
    </location>
</feature>
<dbReference type="AlphaFoldDB" id="A8RZ37"/>
<dbReference type="Proteomes" id="UP000005396">
    <property type="component" value="Unassembled WGS sequence"/>
</dbReference>
<keyword evidence="1" id="KW-0472">Membrane</keyword>
<reference evidence="2 3" key="1">
    <citation type="submission" date="2007-08" db="EMBL/GenBank/DDBJ databases">
        <authorList>
            <person name="Fulton L."/>
            <person name="Clifton S."/>
            <person name="Fulton B."/>
            <person name="Xu J."/>
            <person name="Minx P."/>
            <person name="Pepin K.H."/>
            <person name="Johnson M."/>
            <person name="Thiruvilangam P."/>
            <person name="Bhonagiri V."/>
            <person name="Nash W.E."/>
            <person name="Mardis E.R."/>
            <person name="Wilson R.K."/>
        </authorList>
    </citation>
    <scope>NUCLEOTIDE SEQUENCE [LARGE SCALE GENOMIC DNA]</scope>
    <source>
        <strain evidence="3">ATCC BAA-613 / DSM 15670 / CCUG 46953 / JCM 12243 / WAL 16351</strain>
    </source>
</reference>
<dbReference type="EMBL" id="ABCC02000039">
    <property type="protein sequence ID" value="EDP14769.1"/>
    <property type="molecule type" value="Genomic_DNA"/>
</dbReference>
<organism evidence="2 3">
    <name type="scientific">Enterocloster bolteae (strain ATCC BAA-613 / DSM 15670 / CCUG 46953 / JCM 12243 / WAL 16351)</name>
    <name type="common">Clostridium bolteae</name>
    <dbReference type="NCBI Taxonomy" id="411902"/>
    <lineage>
        <taxon>Bacteria</taxon>
        <taxon>Bacillati</taxon>
        <taxon>Bacillota</taxon>
        <taxon>Clostridia</taxon>
        <taxon>Lachnospirales</taxon>
        <taxon>Lachnospiraceae</taxon>
        <taxon>Enterocloster</taxon>
    </lineage>
</organism>
<proteinExistence type="predicted"/>